<keyword evidence="18" id="KW-0479">Metal-binding</keyword>
<dbReference type="EMBL" id="AUZM01000087">
    <property type="protein sequence ID" value="ERT04633.1"/>
    <property type="molecule type" value="Genomic_DNA"/>
</dbReference>
<feature type="binding site" evidence="16">
    <location>
        <position position="110"/>
    </location>
    <ligand>
        <name>substrate</name>
    </ligand>
</feature>
<evidence type="ECO:0000313" key="22">
    <source>
        <dbReference type="Proteomes" id="UP000017127"/>
    </source>
</evidence>
<keyword evidence="13" id="KW-0594">Phospholipid biosynthesis</keyword>
<feature type="binding site" evidence="18">
    <location>
        <position position="117"/>
    </location>
    <ligand>
        <name>a divalent metal cation</name>
        <dbReference type="ChEBI" id="CHEBI:60240"/>
    </ligand>
</feature>
<feature type="transmembrane region" description="Helical" evidence="19">
    <location>
        <begin position="137"/>
        <end position="159"/>
    </location>
</feature>
<organism evidence="21 22">
    <name type="scientific">Lyngbya aestuarii BL J</name>
    <dbReference type="NCBI Taxonomy" id="1348334"/>
    <lineage>
        <taxon>Bacteria</taxon>
        <taxon>Bacillati</taxon>
        <taxon>Cyanobacteriota</taxon>
        <taxon>Cyanophyceae</taxon>
        <taxon>Oscillatoriophycideae</taxon>
        <taxon>Oscillatoriales</taxon>
        <taxon>Microcoleaceae</taxon>
        <taxon>Lyngbya</taxon>
    </lineage>
</organism>
<feature type="binding site" evidence="17">
    <location>
        <position position="117"/>
    </location>
    <ligand>
        <name>ATP</name>
        <dbReference type="ChEBI" id="CHEBI:30616"/>
    </ligand>
</feature>
<dbReference type="GO" id="GO:0016301">
    <property type="term" value="F:kinase activity"/>
    <property type="evidence" value="ECO:0007669"/>
    <property type="project" value="UniProtKB-KW"/>
</dbReference>
<keyword evidence="22" id="KW-1185">Reference proteome</keyword>
<dbReference type="PATRIC" id="fig|1348334.3.peg.5223"/>
<evidence type="ECO:0000256" key="16">
    <source>
        <dbReference type="PIRSR" id="PIRSR600829-2"/>
    </source>
</evidence>
<evidence type="ECO:0000256" key="7">
    <source>
        <dbReference type="ARBA" id="ARBA00022741"/>
    </source>
</evidence>
<evidence type="ECO:0000256" key="17">
    <source>
        <dbReference type="PIRSR" id="PIRSR600829-3"/>
    </source>
</evidence>
<evidence type="ECO:0000256" key="2">
    <source>
        <dbReference type="ARBA" id="ARBA00005967"/>
    </source>
</evidence>
<comment type="caution">
    <text evidence="21">The sequence shown here is derived from an EMBL/GenBank/DDBJ whole genome shotgun (WGS) entry which is preliminary data.</text>
</comment>
<feature type="binding site" evidence="17">
    <location>
        <position position="57"/>
    </location>
    <ligand>
        <name>ATP</name>
        <dbReference type="ChEBI" id="CHEBI:30616"/>
    </ligand>
</feature>
<keyword evidence="5" id="KW-0808">Transferase</keyword>
<keyword evidence="9 17" id="KW-0067">ATP-binding</keyword>
<evidence type="ECO:0000256" key="12">
    <source>
        <dbReference type="ARBA" id="ARBA00023136"/>
    </source>
</evidence>
<evidence type="ECO:0000256" key="5">
    <source>
        <dbReference type="ARBA" id="ARBA00022679"/>
    </source>
</evidence>
<keyword evidence="6 19" id="KW-0812">Transmembrane</keyword>
<proteinExistence type="inferred from homology"/>
<evidence type="ECO:0000256" key="1">
    <source>
        <dbReference type="ARBA" id="ARBA00004651"/>
    </source>
</evidence>
<evidence type="ECO:0000256" key="15">
    <source>
        <dbReference type="PIRSR" id="PIRSR600829-1"/>
    </source>
</evidence>
<dbReference type="GO" id="GO:0005886">
    <property type="term" value="C:plasma membrane"/>
    <property type="evidence" value="ECO:0007669"/>
    <property type="project" value="UniProtKB-SubCell"/>
</dbReference>
<dbReference type="AlphaFoldDB" id="U7Q9Y8"/>
<dbReference type="Gene3D" id="1.10.287.3610">
    <property type="match status" value="1"/>
</dbReference>
<name>U7Q9Y8_9CYAN</name>
<reference evidence="21 22" key="1">
    <citation type="journal article" date="2013" name="Front. Microbiol.">
        <title>Comparative genomic analyses of the cyanobacterium, Lyngbya aestuarii BL J, a powerful hydrogen producer.</title>
        <authorList>
            <person name="Kothari A."/>
            <person name="Vaughn M."/>
            <person name="Garcia-Pichel F."/>
        </authorList>
    </citation>
    <scope>NUCLEOTIDE SEQUENCE [LARGE SCALE GENOMIC DNA]</scope>
    <source>
        <strain evidence="21 22">BL J</strain>
    </source>
</reference>
<dbReference type="GO" id="GO:0008654">
    <property type="term" value="P:phospholipid biosynthetic process"/>
    <property type="evidence" value="ECO:0007669"/>
    <property type="project" value="UniProtKB-KW"/>
</dbReference>
<keyword evidence="18" id="KW-0460">Magnesium</keyword>
<dbReference type="GO" id="GO:0046872">
    <property type="term" value="F:metal ion binding"/>
    <property type="evidence" value="ECO:0007669"/>
    <property type="project" value="UniProtKB-KW"/>
</dbReference>
<protein>
    <submittedName>
        <fullName evidence="21">Prokaryotic diacylglycerol kinase family protein</fullName>
    </submittedName>
</protein>
<evidence type="ECO:0000256" key="3">
    <source>
        <dbReference type="ARBA" id="ARBA00022475"/>
    </source>
</evidence>
<dbReference type="PANTHER" id="PTHR34299">
    <property type="entry name" value="DIACYLGLYCEROL KINASE"/>
    <property type="match status" value="1"/>
</dbReference>
<keyword evidence="10 19" id="KW-1133">Transmembrane helix</keyword>
<evidence type="ECO:0000256" key="4">
    <source>
        <dbReference type="ARBA" id="ARBA00022516"/>
    </source>
</evidence>
<evidence type="ECO:0000256" key="19">
    <source>
        <dbReference type="SAM" id="Phobius"/>
    </source>
</evidence>
<gene>
    <name evidence="21" type="ORF">M595_5430</name>
    <name evidence="20" type="ORF">M595_6217</name>
</gene>
<keyword evidence="7 17" id="KW-0547">Nucleotide-binding</keyword>
<dbReference type="Proteomes" id="UP000017127">
    <property type="component" value="Unassembled WGS sequence"/>
</dbReference>
<dbReference type="OrthoDB" id="9789934at2"/>
<keyword evidence="12 19" id="KW-0472">Membrane</keyword>
<evidence type="ECO:0000256" key="13">
    <source>
        <dbReference type="ARBA" id="ARBA00023209"/>
    </source>
</evidence>
<keyword evidence="8 21" id="KW-0418">Kinase</keyword>
<evidence type="ECO:0000256" key="10">
    <source>
        <dbReference type="ARBA" id="ARBA00022989"/>
    </source>
</evidence>
<evidence type="ECO:0000256" key="8">
    <source>
        <dbReference type="ARBA" id="ARBA00022777"/>
    </source>
</evidence>
<comment type="similarity">
    <text evidence="2">Belongs to the bacterial diacylglycerol kinase family.</text>
</comment>
<dbReference type="InterPro" id="IPR000829">
    <property type="entry name" value="DAGK"/>
</dbReference>
<feature type="transmembrane region" description="Helical" evidence="19">
    <location>
        <begin position="97"/>
        <end position="116"/>
    </location>
</feature>
<comment type="cofactor">
    <cofactor evidence="18">
        <name>Mg(2+)</name>
        <dbReference type="ChEBI" id="CHEBI:18420"/>
    </cofactor>
    <text evidence="18">Mn(2+), Zn(2+), Cd(2+) and Co(2+) support activity to lesser extents.</text>
</comment>
<comment type="subcellular location">
    <subcellularLocation>
        <location evidence="1">Cell membrane</location>
        <topology evidence="1">Multi-pass membrane protein</topology>
    </subcellularLocation>
</comment>
<dbReference type="InterPro" id="IPR033717">
    <property type="entry name" value="UDPK"/>
</dbReference>
<evidence type="ECO:0000256" key="14">
    <source>
        <dbReference type="ARBA" id="ARBA00023264"/>
    </source>
</evidence>
<evidence type="ECO:0000256" key="6">
    <source>
        <dbReference type="ARBA" id="ARBA00022692"/>
    </source>
</evidence>
<dbReference type="PANTHER" id="PTHR34299:SF1">
    <property type="entry name" value="DIACYLGLYCEROL KINASE"/>
    <property type="match status" value="1"/>
</dbReference>
<dbReference type="PROSITE" id="PS01069">
    <property type="entry name" value="DAGK_PROKAR"/>
    <property type="match status" value="1"/>
</dbReference>
<dbReference type="Pfam" id="PF01219">
    <property type="entry name" value="DAGK_prokar"/>
    <property type="match status" value="1"/>
</dbReference>
<sequence>MNLNEPSVAPLQARLLSVSQHRSAKMNTAPEPPVSSHNGRSSSSWTVASNLLVSFQYAWTGITYAYKTQRNFRIHTVIGTLAIGLGFFLHLSSVKLAVIGLTIAAVMAMELLNTAIESVVDLTVGQSYHELAKIAKDCAAGAVLIFAIAALLVAMMLLIPPLLVQLGLVTVGVGT</sequence>
<evidence type="ECO:0000256" key="11">
    <source>
        <dbReference type="ARBA" id="ARBA00023098"/>
    </source>
</evidence>
<dbReference type="CDD" id="cd14265">
    <property type="entry name" value="UDPK_IM_like"/>
    <property type="match status" value="1"/>
</dbReference>
<feature type="active site" description="Proton acceptor" evidence="15">
    <location>
        <position position="110"/>
    </location>
</feature>
<keyword evidence="11" id="KW-0443">Lipid metabolism</keyword>
<keyword evidence="14" id="KW-1208">Phospholipid metabolism</keyword>
<feature type="transmembrane region" description="Helical" evidence="19">
    <location>
        <begin position="72"/>
        <end position="91"/>
    </location>
</feature>
<evidence type="ECO:0000256" key="18">
    <source>
        <dbReference type="PIRSR" id="PIRSR600829-4"/>
    </source>
</evidence>
<dbReference type="RefSeq" id="WP_023069111.1">
    <property type="nucleotide sequence ID" value="NZ_AUZM01000087.1"/>
</dbReference>
<keyword evidence="3" id="KW-1003">Cell membrane</keyword>
<dbReference type="EMBL" id="AUZM01000185">
    <property type="protein sequence ID" value="ERT03841.1"/>
    <property type="molecule type" value="Genomic_DNA"/>
</dbReference>
<evidence type="ECO:0000256" key="9">
    <source>
        <dbReference type="ARBA" id="ARBA00022840"/>
    </source>
</evidence>
<dbReference type="GO" id="GO:0005524">
    <property type="term" value="F:ATP binding"/>
    <property type="evidence" value="ECO:0007669"/>
    <property type="project" value="UniProtKB-KW"/>
</dbReference>
<dbReference type="InterPro" id="IPR036945">
    <property type="entry name" value="DAGK_sf"/>
</dbReference>
<keyword evidence="4" id="KW-0444">Lipid biosynthesis</keyword>
<evidence type="ECO:0000313" key="20">
    <source>
        <dbReference type="EMBL" id="ERT03841.1"/>
    </source>
</evidence>
<feature type="binding site" evidence="17">
    <location>
        <begin position="136"/>
        <end position="137"/>
    </location>
    <ligand>
        <name>ATP</name>
        <dbReference type="ChEBI" id="CHEBI:30616"/>
    </ligand>
</feature>
<evidence type="ECO:0000313" key="21">
    <source>
        <dbReference type="EMBL" id="ERT04633.1"/>
    </source>
</evidence>
<accession>U7Q9Y8</accession>